<evidence type="ECO:0000313" key="2">
    <source>
        <dbReference type="Proteomes" id="UP001341840"/>
    </source>
</evidence>
<proteinExistence type="predicted"/>
<evidence type="ECO:0000313" key="1">
    <source>
        <dbReference type="EMBL" id="MED6189983.1"/>
    </source>
</evidence>
<dbReference type="Proteomes" id="UP001341840">
    <property type="component" value="Unassembled WGS sequence"/>
</dbReference>
<keyword evidence="2" id="KW-1185">Reference proteome</keyword>
<name>A0ABU6X0H8_9FABA</name>
<dbReference type="EMBL" id="JASCZI010184185">
    <property type="protein sequence ID" value="MED6189983.1"/>
    <property type="molecule type" value="Genomic_DNA"/>
</dbReference>
<accession>A0ABU6X0H8</accession>
<comment type="caution">
    <text evidence="1">The sequence shown here is derived from an EMBL/GenBank/DDBJ whole genome shotgun (WGS) entry which is preliminary data.</text>
</comment>
<organism evidence="1 2">
    <name type="scientific">Stylosanthes scabra</name>
    <dbReference type="NCBI Taxonomy" id="79078"/>
    <lineage>
        <taxon>Eukaryota</taxon>
        <taxon>Viridiplantae</taxon>
        <taxon>Streptophyta</taxon>
        <taxon>Embryophyta</taxon>
        <taxon>Tracheophyta</taxon>
        <taxon>Spermatophyta</taxon>
        <taxon>Magnoliopsida</taxon>
        <taxon>eudicotyledons</taxon>
        <taxon>Gunneridae</taxon>
        <taxon>Pentapetalae</taxon>
        <taxon>rosids</taxon>
        <taxon>fabids</taxon>
        <taxon>Fabales</taxon>
        <taxon>Fabaceae</taxon>
        <taxon>Papilionoideae</taxon>
        <taxon>50 kb inversion clade</taxon>
        <taxon>dalbergioids sensu lato</taxon>
        <taxon>Dalbergieae</taxon>
        <taxon>Pterocarpus clade</taxon>
        <taxon>Stylosanthes</taxon>
    </lineage>
</organism>
<sequence>MASEAFTRSILFSNASRWCFGSVVPSYGLISTGYRNFLGISSARMRGEKGCLPFSLPGARVTTVDAFHVRSWDSAVLLLWFRVTGACDSYSSVQASPQTAPMLRMGP</sequence>
<gene>
    <name evidence="1" type="ORF">PIB30_101290</name>
</gene>
<reference evidence="1 2" key="1">
    <citation type="journal article" date="2023" name="Plants (Basel)">
        <title>Bridging the Gap: Combining Genomics and Transcriptomics Approaches to Understand Stylosanthes scabra, an Orphan Legume from the Brazilian Caatinga.</title>
        <authorList>
            <person name="Ferreira-Neto J.R.C."/>
            <person name="da Silva M.D."/>
            <person name="Binneck E."/>
            <person name="de Melo N.F."/>
            <person name="da Silva R.H."/>
            <person name="de Melo A.L.T.M."/>
            <person name="Pandolfi V."/>
            <person name="Bustamante F.O."/>
            <person name="Brasileiro-Vidal A.C."/>
            <person name="Benko-Iseppon A.M."/>
        </authorList>
    </citation>
    <scope>NUCLEOTIDE SEQUENCE [LARGE SCALE GENOMIC DNA]</scope>
    <source>
        <tissue evidence="1">Leaves</tissue>
    </source>
</reference>
<protein>
    <submittedName>
        <fullName evidence="1">Uncharacterized protein</fullName>
    </submittedName>
</protein>